<name>A0A4Z0BG09_9BURK</name>
<keyword evidence="2" id="KW-1185">Reference proteome</keyword>
<dbReference type="RefSeq" id="WP_135251479.1">
    <property type="nucleotide sequence ID" value="NZ_SMLK01000009.1"/>
</dbReference>
<dbReference type="InterPro" id="IPR036844">
    <property type="entry name" value="Hint_dom_sf"/>
</dbReference>
<dbReference type="SUPFAM" id="SSF51294">
    <property type="entry name" value="Hedgehog/intein (Hint) domain"/>
    <property type="match status" value="1"/>
</dbReference>
<protein>
    <recommendedName>
        <fullName evidence="3">Hint domain-containing protein</fullName>
    </recommendedName>
</protein>
<evidence type="ECO:0000313" key="2">
    <source>
        <dbReference type="Proteomes" id="UP000297839"/>
    </source>
</evidence>
<dbReference type="OrthoDB" id="9131991at2"/>
<proteinExistence type="predicted"/>
<organism evidence="1 2">
    <name type="scientific">Ramlibacter humi</name>
    <dbReference type="NCBI Taxonomy" id="2530451"/>
    <lineage>
        <taxon>Bacteria</taxon>
        <taxon>Pseudomonadati</taxon>
        <taxon>Pseudomonadota</taxon>
        <taxon>Betaproteobacteria</taxon>
        <taxon>Burkholderiales</taxon>
        <taxon>Comamonadaceae</taxon>
        <taxon>Ramlibacter</taxon>
    </lineage>
</organism>
<dbReference type="Gene3D" id="2.170.16.10">
    <property type="entry name" value="Hedgehog/Intein (Hint) domain"/>
    <property type="match status" value="1"/>
</dbReference>
<evidence type="ECO:0000313" key="1">
    <source>
        <dbReference type="EMBL" id="TFY97064.1"/>
    </source>
</evidence>
<comment type="caution">
    <text evidence="1">The sequence shown here is derived from an EMBL/GenBank/DDBJ whole genome shotgun (WGS) entry which is preliminary data.</text>
</comment>
<sequence>MGIITRHEGPVYIDGEQSYLLTRSSEADARDGWSIYQRPYRPGNPQDLLRDACTQETTCLLAGNRVGMADGSLKPIELVRAGEMVMTMSGPKRVEKTETTTLGLTRRVIELRGLGDQVLFLSSDHPLWVARKDPAGQRKEWWGTYNIHHTMAEMNQGTGLEFRELPFILHYDLPEQVAHESGWVHVRPVFHDLPASTQLHNIIVENGFSFIAEGFPVLSHVRDQQGPAAPWRGLDNGVSVTMAMERLVPAEG</sequence>
<dbReference type="AlphaFoldDB" id="A0A4Z0BG09"/>
<gene>
    <name evidence="1" type="ORF">EZ216_19580</name>
</gene>
<dbReference type="Proteomes" id="UP000297839">
    <property type="component" value="Unassembled WGS sequence"/>
</dbReference>
<reference evidence="1 2" key="1">
    <citation type="submission" date="2019-03" db="EMBL/GenBank/DDBJ databases">
        <title>Ramlibacter sp. 18x22-1, whole genome shotgun sequence.</title>
        <authorList>
            <person name="Zhang X."/>
            <person name="Feng G."/>
            <person name="Zhu H."/>
        </authorList>
    </citation>
    <scope>NUCLEOTIDE SEQUENCE [LARGE SCALE GENOMIC DNA]</scope>
    <source>
        <strain evidence="1 2">18x22-1</strain>
    </source>
</reference>
<accession>A0A4Z0BG09</accession>
<evidence type="ECO:0008006" key="3">
    <source>
        <dbReference type="Google" id="ProtNLM"/>
    </source>
</evidence>
<dbReference type="EMBL" id="SMLK01000009">
    <property type="protein sequence ID" value="TFY97064.1"/>
    <property type="molecule type" value="Genomic_DNA"/>
</dbReference>